<accession>A0ACD2ZWD0</accession>
<feature type="non-terminal residue" evidence="1">
    <location>
        <position position="67"/>
    </location>
</feature>
<evidence type="ECO:0000313" key="1">
    <source>
        <dbReference type="EMBL" id="TFK57783.1"/>
    </source>
</evidence>
<name>A0ACD2ZWD0_9AGAR</name>
<dbReference type="Proteomes" id="UP000308600">
    <property type="component" value="Unassembled WGS sequence"/>
</dbReference>
<evidence type="ECO:0000313" key="2">
    <source>
        <dbReference type="Proteomes" id="UP000308600"/>
    </source>
</evidence>
<organism evidence="1 2">
    <name type="scientific">Pluteus cervinus</name>
    <dbReference type="NCBI Taxonomy" id="181527"/>
    <lineage>
        <taxon>Eukaryota</taxon>
        <taxon>Fungi</taxon>
        <taxon>Dikarya</taxon>
        <taxon>Basidiomycota</taxon>
        <taxon>Agaricomycotina</taxon>
        <taxon>Agaricomycetes</taxon>
        <taxon>Agaricomycetidae</taxon>
        <taxon>Agaricales</taxon>
        <taxon>Pluteineae</taxon>
        <taxon>Pluteaceae</taxon>
        <taxon>Pluteus</taxon>
    </lineage>
</organism>
<proteinExistence type="predicted"/>
<keyword evidence="2" id="KW-1185">Reference proteome</keyword>
<gene>
    <name evidence="1" type="ORF">BDN72DRAFT_782868</name>
</gene>
<reference evidence="1 2" key="1">
    <citation type="journal article" date="2019" name="Nat. Ecol. Evol.">
        <title>Megaphylogeny resolves global patterns of mushroom evolution.</title>
        <authorList>
            <person name="Varga T."/>
            <person name="Krizsan K."/>
            <person name="Foldi C."/>
            <person name="Dima B."/>
            <person name="Sanchez-Garcia M."/>
            <person name="Sanchez-Ramirez S."/>
            <person name="Szollosi G.J."/>
            <person name="Szarkandi J.G."/>
            <person name="Papp V."/>
            <person name="Albert L."/>
            <person name="Andreopoulos W."/>
            <person name="Angelini C."/>
            <person name="Antonin V."/>
            <person name="Barry K.W."/>
            <person name="Bougher N.L."/>
            <person name="Buchanan P."/>
            <person name="Buyck B."/>
            <person name="Bense V."/>
            <person name="Catcheside P."/>
            <person name="Chovatia M."/>
            <person name="Cooper J."/>
            <person name="Damon W."/>
            <person name="Desjardin D."/>
            <person name="Finy P."/>
            <person name="Geml J."/>
            <person name="Haridas S."/>
            <person name="Hughes K."/>
            <person name="Justo A."/>
            <person name="Karasinski D."/>
            <person name="Kautmanova I."/>
            <person name="Kiss B."/>
            <person name="Kocsube S."/>
            <person name="Kotiranta H."/>
            <person name="LaButti K.M."/>
            <person name="Lechner B.E."/>
            <person name="Liimatainen K."/>
            <person name="Lipzen A."/>
            <person name="Lukacs Z."/>
            <person name="Mihaltcheva S."/>
            <person name="Morgado L.N."/>
            <person name="Niskanen T."/>
            <person name="Noordeloos M.E."/>
            <person name="Ohm R.A."/>
            <person name="Ortiz-Santana B."/>
            <person name="Ovrebo C."/>
            <person name="Racz N."/>
            <person name="Riley R."/>
            <person name="Savchenko A."/>
            <person name="Shiryaev A."/>
            <person name="Soop K."/>
            <person name="Spirin V."/>
            <person name="Szebenyi C."/>
            <person name="Tomsovsky M."/>
            <person name="Tulloss R.E."/>
            <person name="Uehling J."/>
            <person name="Grigoriev I.V."/>
            <person name="Vagvolgyi C."/>
            <person name="Papp T."/>
            <person name="Martin F.M."/>
            <person name="Miettinen O."/>
            <person name="Hibbett D.S."/>
            <person name="Nagy L.G."/>
        </authorList>
    </citation>
    <scope>NUCLEOTIDE SEQUENCE [LARGE SCALE GENOMIC DNA]</scope>
    <source>
        <strain evidence="1 2">NL-1719</strain>
    </source>
</reference>
<protein>
    <submittedName>
        <fullName evidence="1">Uncharacterized protein</fullName>
    </submittedName>
</protein>
<dbReference type="EMBL" id="ML210073">
    <property type="protein sequence ID" value="TFK57783.1"/>
    <property type="molecule type" value="Genomic_DNA"/>
</dbReference>
<sequence>MDILDDVNSATTYPPAPLKQELVDRIISDFCEDISPAKLEESGCAVCGELHKLKEMQPLKNFSGYLE</sequence>